<dbReference type="AlphaFoldDB" id="A0A2V3PN23"/>
<dbReference type="InterPro" id="IPR050985">
    <property type="entry name" value="Alpha-glycosidase_related"/>
</dbReference>
<evidence type="ECO:0000256" key="1">
    <source>
        <dbReference type="ARBA" id="ARBA00007806"/>
    </source>
</evidence>
<keyword evidence="2 4" id="KW-0378">Hydrolase</keyword>
<feature type="domain" description="Glycoside hydrolase family 31 TIM barrel" evidence="6">
    <location>
        <begin position="139"/>
        <end position="409"/>
    </location>
</feature>
<evidence type="ECO:0000256" key="3">
    <source>
        <dbReference type="ARBA" id="ARBA00023295"/>
    </source>
</evidence>
<dbReference type="Pfam" id="PF21365">
    <property type="entry name" value="Glyco_hydro_31_3rd"/>
    <property type="match status" value="1"/>
</dbReference>
<evidence type="ECO:0000256" key="2">
    <source>
        <dbReference type="ARBA" id="ARBA00022801"/>
    </source>
</evidence>
<feature type="domain" description="Glycosyl hydrolase family 31 C-terminal" evidence="7">
    <location>
        <begin position="446"/>
        <end position="523"/>
    </location>
</feature>
<evidence type="ECO:0000313" key="9">
    <source>
        <dbReference type="Proteomes" id="UP000247973"/>
    </source>
</evidence>
<dbReference type="GO" id="GO:0004553">
    <property type="term" value="F:hydrolase activity, hydrolyzing O-glycosyl compounds"/>
    <property type="evidence" value="ECO:0007669"/>
    <property type="project" value="InterPro"/>
</dbReference>
<accession>A0A2V3PN23</accession>
<gene>
    <name evidence="8" type="ORF">CLV62_11346</name>
</gene>
<dbReference type="InterPro" id="IPR000322">
    <property type="entry name" value="Glyco_hydro_31_TIM"/>
</dbReference>
<comment type="caution">
    <text evidence="8">The sequence shown here is derived from an EMBL/GenBank/DDBJ whole genome shotgun (WGS) entry which is preliminary data.</text>
</comment>
<dbReference type="CDD" id="cd06592">
    <property type="entry name" value="GH31_NET37"/>
    <property type="match status" value="1"/>
</dbReference>
<dbReference type="EMBL" id="QICL01000013">
    <property type="protein sequence ID" value="PXV63559.1"/>
    <property type="molecule type" value="Genomic_DNA"/>
</dbReference>
<proteinExistence type="inferred from homology"/>
<evidence type="ECO:0000313" key="8">
    <source>
        <dbReference type="EMBL" id="PXV63559.1"/>
    </source>
</evidence>
<dbReference type="Gene3D" id="3.20.20.80">
    <property type="entry name" value="Glycosidases"/>
    <property type="match status" value="1"/>
</dbReference>
<evidence type="ECO:0000259" key="7">
    <source>
        <dbReference type="Pfam" id="PF21365"/>
    </source>
</evidence>
<dbReference type="Gene3D" id="2.60.40.1180">
    <property type="entry name" value="Golgi alpha-mannosidase II"/>
    <property type="match status" value="1"/>
</dbReference>
<dbReference type="InterPro" id="IPR017853">
    <property type="entry name" value="GH"/>
</dbReference>
<dbReference type="InterPro" id="IPR048395">
    <property type="entry name" value="Glyco_hydro_31_C"/>
</dbReference>
<evidence type="ECO:0000259" key="6">
    <source>
        <dbReference type="Pfam" id="PF01055"/>
    </source>
</evidence>
<evidence type="ECO:0000256" key="4">
    <source>
        <dbReference type="RuleBase" id="RU361185"/>
    </source>
</evidence>
<feature type="signal peptide" evidence="5">
    <location>
        <begin position="1"/>
        <end position="18"/>
    </location>
</feature>
<keyword evidence="3 4" id="KW-0326">Glycosidase</keyword>
<evidence type="ECO:0000256" key="5">
    <source>
        <dbReference type="SAM" id="SignalP"/>
    </source>
</evidence>
<dbReference type="Proteomes" id="UP000247973">
    <property type="component" value="Unassembled WGS sequence"/>
</dbReference>
<reference evidence="8 9" key="1">
    <citation type="submission" date="2018-03" db="EMBL/GenBank/DDBJ databases">
        <title>Genomic Encyclopedia of Archaeal and Bacterial Type Strains, Phase II (KMG-II): from individual species to whole genera.</title>
        <authorList>
            <person name="Goeker M."/>
        </authorList>
    </citation>
    <scope>NUCLEOTIDE SEQUENCE [LARGE SCALE GENOMIC DNA]</scope>
    <source>
        <strain evidence="8 9">DSM 100214</strain>
    </source>
</reference>
<organism evidence="8 9">
    <name type="scientific">Dysgonomonas alginatilytica</name>
    <dbReference type="NCBI Taxonomy" id="1605892"/>
    <lineage>
        <taxon>Bacteria</taxon>
        <taxon>Pseudomonadati</taxon>
        <taxon>Bacteroidota</taxon>
        <taxon>Bacteroidia</taxon>
        <taxon>Bacteroidales</taxon>
        <taxon>Dysgonomonadaceae</taxon>
        <taxon>Dysgonomonas</taxon>
    </lineage>
</organism>
<dbReference type="OrthoDB" id="176168at2"/>
<keyword evidence="5" id="KW-0732">Signal</keyword>
<dbReference type="RefSeq" id="WP_110310883.1">
    <property type="nucleotide sequence ID" value="NZ_QICL01000013.1"/>
</dbReference>
<dbReference type="Pfam" id="PF01055">
    <property type="entry name" value="Glyco_hydro_31_2nd"/>
    <property type="match status" value="1"/>
</dbReference>
<keyword evidence="9" id="KW-1185">Reference proteome</keyword>
<dbReference type="PANTHER" id="PTHR43053">
    <property type="entry name" value="GLYCOSIDASE FAMILY 31"/>
    <property type="match status" value="1"/>
</dbReference>
<sequence>MKKIIFFYLLFLSINLSAQHTSEIAILPNEKWWGGATKQGSYMPYTESPVIDLRYDNFDNQTAPFLVSNKGRYIWSDAPFTYQFKDNKIHITSSSEKIEVSMAGNTLRETYLAACKAHFNPSGEMPPHILFNKPQYNTWIELMYDQSQAGVLEYAKNILANGLPSGILMIDDNWQKYYGNFEFKKETFPEPKALVDELHSKGFKVMLWICPFVSPDSREFRYLKSKGYLIKQKGTSEPAMIHWWNGYSACYDLSNPEAYNYLLSTLKNLCEEYKIDGFKFDAGDAKMYREEDIDVYDGKSFGAYQSELWAKMGLEFPYNEYRACWKMGGQALVQRLHDKTYSWEDIQLLIPDMLSLGLLGQAYSCPDMIGGGEYSSFLNTSSDSFDQQLIVRSCQIHAMMPMMQFSVAPWRILDKKHLDMCVKFAKHHEALGDYILSYAKIASQKGEPIVRYMEYSFPNEGFENCIDQFMLGDKYLVAPVLTKDNSRKVKLPVGKWRDDENKIYKGGKEYMLTDIPLDRLPWFEQVK</sequence>
<dbReference type="InterPro" id="IPR013780">
    <property type="entry name" value="Glyco_hydro_b"/>
</dbReference>
<dbReference type="SUPFAM" id="SSF51445">
    <property type="entry name" value="(Trans)glycosidases"/>
    <property type="match status" value="1"/>
</dbReference>
<comment type="similarity">
    <text evidence="1 4">Belongs to the glycosyl hydrolase 31 family.</text>
</comment>
<dbReference type="GO" id="GO:0005975">
    <property type="term" value="P:carbohydrate metabolic process"/>
    <property type="evidence" value="ECO:0007669"/>
    <property type="project" value="InterPro"/>
</dbReference>
<feature type="chain" id="PRO_5016180053" evidence="5">
    <location>
        <begin position="19"/>
        <end position="527"/>
    </location>
</feature>
<dbReference type="SUPFAM" id="SSF51011">
    <property type="entry name" value="Glycosyl hydrolase domain"/>
    <property type="match status" value="1"/>
</dbReference>
<dbReference type="PANTHER" id="PTHR43053:SF4">
    <property type="entry name" value="MYOGENESIS-REGULATING GLYCOSIDASE"/>
    <property type="match status" value="1"/>
</dbReference>
<protein>
    <submittedName>
        <fullName evidence="8">Alpha-glucosidase</fullName>
    </submittedName>
</protein>
<name>A0A2V3PN23_9BACT</name>